<accession>A0A1F2PAD0</accession>
<dbReference type="EC" id="1.8.-.-" evidence="10"/>
<evidence type="ECO:0000256" key="7">
    <source>
        <dbReference type="ARBA" id="ARBA00023002"/>
    </source>
</evidence>
<feature type="domain" description="4Fe-4S ferredoxin-type" evidence="11">
    <location>
        <begin position="570"/>
        <end position="599"/>
    </location>
</feature>
<evidence type="ECO:0000256" key="4">
    <source>
        <dbReference type="ARBA" id="ARBA00022630"/>
    </source>
</evidence>
<keyword evidence="4 10" id="KW-0285">Flavoprotein</keyword>
<dbReference type="Pfam" id="PF12838">
    <property type="entry name" value="Fer4_7"/>
    <property type="match status" value="1"/>
</dbReference>
<dbReference type="PROSITE" id="PS00198">
    <property type="entry name" value="4FE4S_FER_1"/>
    <property type="match status" value="2"/>
</dbReference>
<dbReference type="EMBL" id="LYOS01000002">
    <property type="protein sequence ID" value="OFV68267.1"/>
    <property type="molecule type" value="Genomic_DNA"/>
</dbReference>
<dbReference type="InterPro" id="IPR017900">
    <property type="entry name" value="4Fe4S_Fe_S_CS"/>
</dbReference>
<dbReference type="PROSITE" id="PS51379">
    <property type="entry name" value="4FE4S_FER_2"/>
    <property type="match status" value="4"/>
</dbReference>
<dbReference type="Gene3D" id="3.30.70.20">
    <property type="match status" value="2"/>
</dbReference>
<evidence type="ECO:0000313" key="13">
    <source>
        <dbReference type="Proteomes" id="UP000186940"/>
    </source>
</evidence>
<dbReference type="Gene3D" id="3.50.50.60">
    <property type="entry name" value="FAD/NAD(P)-binding domain"/>
    <property type="match status" value="1"/>
</dbReference>
<feature type="domain" description="4Fe-4S ferredoxin-type" evidence="11">
    <location>
        <begin position="231"/>
        <end position="261"/>
    </location>
</feature>
<keyword evidence="7 10" id="KW-0560">Oxidoreductase</keyword>
<dbReference type="Pfam" id="PF12831">
    <property type="entry name" value="FAD_oxidored"/>
    <property type="match status" value="1"/>
</dbReference>
<dbReference type="Pfam" id="PF00037">
    <property type="entry name" value="Fer4"/>
    <property type="match status" value="1"/>
</dbReference>
<sequence length="644" mass="70505">MIGVYVCHCGINIASVVDVKAVAEFARTLPGVTVAKDYQYMCSDPGQELIKNDIKEHGLKRVVVAACSPRMHEPTFRVAISDANLNPYLLEVANIREHCSWVHHDREAATAKAKDLVQSAVSKAMLLTPLESREVGVTPRSLVIGGGIAGLEAALDIADAGFKVYLVEREATLGGHAAQIERLFPAMEDASCLVLPKMASVMEHPNIEVMTDSEILEVDGYVGNFEVTVVKHPRYVDTTKCTACGKCEEVCPVDVDDAFNQNLKTRKAIYIPFKSAVPPTYRIDPANCLYFQDGSCKKCVDVCSDGAINLEEEEVKTKLEVGTIVIATGYEPFDARNKPEFGYGQYDNVITGLELERMLAKDGPTGGKVFVKDKEPEKIGFIQCVGSRDKQVGNEYCSRVCCMYTAKQARMLREMYPDALVKVFFMDVRAYGKGYEEFWEETQRSGVIYVRSNPSEVYRRGDRVVLRGEDTLMGEAFEEEFDLLVLATGLVPRADTRDFGNLLKVSRSGDGFYLEAHPKLRPVDTASDGVYLAGCCQGPKDITDTISQANGTAIKACIPLFVGKVSIEPTTSMIDSLICSGCRVCEGICTYGALSFDPEMGVMTVNEVLCKGCGSCASACPSSAISMKHFLDQQIFAQIEAIVI</sequence>
<keyword evidence="3 10" id="KW-0004">4Fe-4S</keyword>
<comment type="cofactor">
    <cofactor evidence="10">
        <name>[4Fe-4S] cluster</name>
        <dbReference type="ChEBI" id="CHEBI:49883"/>
    </cofactor>
</comment>
<proteinExistence type="inferred from homology"/>
<comment type="caution">
    <text evidence="12">The sequence shown here is derived from an EMBL/GenBank/DDBJ whole genome shotgun (WGS) entry which is preliminary data.</text>
</comment>
<keyword evidence="6 10" id="KW-0274">FAD</keyword>
<dbReference type="InterPro" id="IPR036188">
    <property type="entry name" value="FAD/NAD-bd_sf"/>
</dbReference>
<evidence type="ECO:0000256" key="10">
    <source>
        <dbReference type="RuleBase" id="RU366072"/>
    </source>
</evidence>
<evidence type="ECO:0000256" key="8">
    <source>
        <dbReference type="ARBA" id="ARBA00023004"/>
    </source>
</evidence>
<keyword evidence="8 10" id="KW-0408">Iron</keyword>
<evidence type="ECO:0000256" key="1">
    <source>
        <dbReference type="ARBA" id="ARBA00001974"/>
    </source>
</evidence>
<comment type="function">
    <text evidence="10">Part of a complex that catalyzes the reversible reduction of CoM-S-S-CoB to the thiol-coenzymes H-S-CoM (coenzyme M) and H-S-CoB (coenzyme B).</text>
</comment>
<reference evidence="12" key="1">
    <citation type="submission" date="2016-05" db="EMBL/GenBank/DDBJ databases">
        <title>Microbial consortia oxidize butane by reversing methanogenesis.</title>
        <authorList>
            <person name="Laso-Perez R."/>
            <person name="Richter M."/>
            <person name="Wegener G."/>
            <person name="Musat F."/>
        </authorList>
    </citation>
    <scope>NUCLEOTIDE SEQUENCE [LARGE SCALE GENOMIC DNA]</scope>
    <source>
        <strain evidence="12">BOX2</strain>
    </source>
</reference>
<dbReference type="InterPro" id="IPR039650">
    <property type="entry name" value="HdrA-like"/>
</dbReference>
<dbReference type="Proteomes" id="UP000186940">
    <property type="component" value="Unassembled WGS sequence"/>
</dbReference>
<dbReference type="InterPro" id="IPR017896">
    <property type="entry name" value="4Fe4S_Fe-S-bd"/>
</dbReference>
<dbReference type="PANTHER" id="PTHR43498">
    <property type="entry name" value="FERREDOXIN:COB-COM HETERODISULFIDE REDUCTASE SUBUNIT A"/>
    <property type="match status" value="1"/>
</dbReference>
<evidence type="ECO:0000256" key="3">
    <source>
        <dbReference type="ARBA" id="ARBA00022485"/>
    </source>
</evidence>
<dbReference type="SUPFAM" id="SSF51905">
    <property type="entry name" value="FAD/NAD(P)-binding domain"/>
    <property type="match status" value="1"/>
</dbReference>
<dbReference type="GO" id="GO:0051539">
    <property type="term" value="F:4 iron, 4 sulfur cluster binding"/>
    <property type="evidence" value="ECO:0007669"/>
    <property type="project" value="UniProtKB-UniRule"/>
</dbReference>
<dbReference type="SUPFAM" id="SSF54862">
    <property type="entry name" value="4Fe-4S ferredoxins"/>
    <property type="match status" value="1"/>
</dbReference>
<dbReference type="STRING" id="1838285.SCAL_000907"/>
<keyword evidence="13" id="KW-1185">Reference proteome</keyword>
<evidence type="ECO:0000256" key="5">
    <source>
        <dbReference type="ARBA" id="ARBA00022723"/>
    </source>
</evidence>
<comment type="pathway">
    <text evidence="10">Cofactor metabolism; coenzyme M-coenzyme B heterodisulfide reduction; coenzyme B and coenzyme M from coenzyme M-coenzyme B heterodisulfide: step 1/1.</text>
</comment>
<evidence type="ECO:0000256" key="9">
    <source>
        <dbReference type="ARBA" id="ARBA00023014"/>
    </source>
</evidence>
<comment type="similarity">
    <text evidence="2 10">Belongs to the HdrA family.</text>
</comment>
<comment type="subunit">
    <text evidence="10">The ferredoxin:CoB-CoM heterodisulfide reductase is composed of three subunits; HdrA, HdrB and HdrC.</text>
</comment>
<dbReference type="UniPathway" id="UPA00647">
    <property type="reaction ID" value="UER00700"/>
</dbReference>
<dbReference type="GO" id="GO:0046872">
    <property type="term" value="F:metal ion binding"/>
    <property type="evidence" value="ECO:0007669"/>
    <property type="project" value="UniProtKB-KW"/>
</dbReference>
<keyword evidence="9 10" id="KW-0411">Iron-sulfur</keyword>
<dbReference type="PANTHER" id="PTHR43498:SF1">
    <property type="entry name" value="COB--COM HETERODISULFIDE REDUCTASE IRON-SULFUR SUBUNIT A"/>
    <property type="match status" value="1"/>
</dbReference>
<evidence type="ECO:0000256" key="6">
    <source>
        <dbReference type="ARBA" id="ARBA00022827"/>
    </source>
</evidence>
<name>A0A1F2PAD0_9EURY</name>
<feature type="domain" description="4Fe-4S ferredoxin-type" evidence="11">
    <location>
        <begin position="601"/>
        <end position="630"/>
    </location>
</feature>
<protein>
    <recommendedName>
        <fullName evidence="10">CoB--CoM heterodisulfide reductase iron-sulfur subunit A</fullName>
        <ecNumber evidence="10">1.8.-.-</ecNumber>
    </recommendedName>
</protein>
<dbReference type="Gene3D" id="3.40.50.720">
    <property type="entry name" value="NAD(P)-binding Rossmann-like Domain"/>
    <property type="match status" value="1"/>
</dbReference>
<dbReference type="PATRIC" id="fig|1838285.3.peg.918"/>
<dbReference type="GO" id="GO:0016491">
    <property type="term" value="F:oxidoreductase activity"/>
    <property type="evidence" value="ECO:0007669"/>
    <property type="project" value="UniProtKB-UniRule"/>
</dbReference>
<dbReference type="AlphaFoldDB" id="A0A1F2PAD0"/>
<keyword evidence="5 10" id="KW-0479">Metal-binding</keyword>
<evidence type="ECO:0000256" key="2">
    <source>
        <dbReference type="ARBA" id="ARBA00006561"/>
    </source>
</evidence>
<organism evidence="12 13">
    <name type="scientific">Candidatus Syntropharchaeum caldarium</name>
    <dbReference type="NCBI Taxonomy" id="1838285"/>
    <lineage>
        <taxon>Archaea</taxon>
        <taxon>Methanobacteriati</taxon>
        <taxon>Methanobacteriota</taxon>
        <taxon>Stenosarchaea group</taxon>
        <taxon>Methanomicrobia</taxon>
        <taxon>Methanosarcinales</taxon>
        <taxon>ANME-2 cluster</taxon>
        <taxon>Candidatus Syntropharchaeum</taxon>
    </lineage>
</organism>
<evidence type="ECO:0000313" key="12">
    <source>
        <dbReference type="EMBL" id="OFV68267.1"/>
    </source>
</evidence>
<evidence type="ECO:0000259" key="11">
    <source>
        <dbReference type="PROSITE" id="PS51379"/>
    </source>
</evidence>
<gene>
    <name evidence="12" type="primary">hdrA</name>
    <name evidence="12" type="ORF">SCAL_000907</name>
</gene>
<comment type="cofactor">
    <cofactor evidence="1 10">
        <name>FAD</name>
        <dbReference type="ChEBI" id="CHEBI:57692"/>
    </cofactor>
</comment>
<feature type="domain" description="4Fe-4S ferredoxin-type" evidence="11">
    <location>
        <begin position="279"/>
        <end position="313"/>
    </location>
</feature>